<sequence length="1147" mass="135135">MDSNIIKILNNIIIIKNRIDQINKISMWIKPTPPPLPAKIIGKKYIRQPKSTPKPEKLDEIISQTAMGVSIPQINKDIMKDFVNKHKLIIDALEKNTGQVVPNDINNKPKIINSLNLAIKYSEYLEELDIPDINDELFLTKFIKTIYNNISKKPYPSGITRINHDGLNHLRSIATCAYFLSLIKQNNEHIYNFLTNNGNKTILKFIFIAAMFYSIARVDESGATQKEKFQISSDVLTNIFEFPVSKWINVVQYGLSSAILFHCIIKYMIQFHKLIVDPTQKDYIYNLAFYLAFSPPWGWNLYNIEDAKQSLISLGHYLDHCRLPQSSDQKVKHGEMRWSQLDTTRYISGLLKYVTNSATITYMDFRKRLYIFEFELLRDSGFIIKDIEFDNFKNGVNNYYSYQPGFNDYDRQKLPCYNIIDTKIDQKFVYISNNFDVAFDTIFNFMKFKEELSLIRPFLGNLEPMNQIIPLYDHVDVNNIQDYEDKYIIKQLYASTEYVNNIVRNNLNTDIFGNKYPKWFDWHNFIIEHFIVSYTREKYNYYNEILKYKQIYNNGLFSYLSSFGRFKLKVKNYLIISILTYLILNSRYSTDINVARGFKNNILDFSQDEKIANEQITKFMDYFINISDINIFEILIKNNESQIKKYMKNPLNYNKMKTELAELNKLLCDKFKGTLDDNSCSNVVLWHVADLNKKYASNTTVIEPTFISTSLSYEKAVNYLTSQKQQTKSNKCCLIKIKIPKNTPALWVRGYDENGESEHELLLPPNSKFKTLVTKQDNTEKMFFIESENEDDIKKQTIEEIVVEYQGTDVYISTSKFLDLFNDYLLLINNKITNEQLFEKYKHEMHKLFTDESYTLQNALDKSLCGLPIYATDDLLKNKFDAEISPLLSDKLTTISRKISNWKKRNMNPEQLLNDIYSAFTGNKQKLDSNIIRNDMIKLTNSIDHYNMMIQHIKPLNFVTKSQYDEFISDLIDYISKKIPKFRIRIKGTGTTFYSENPNPRKEYHYFDKDGIKTSDIDIMIEPHKDIIDNFKINNMDLDPSSNYFMNTKQYSRTSTFYILDLPKFYDKWGIFENPHMSHIISRLWRMKSISTIYNEKYNEYSKYQYLDGETGHKGILGRAINVNIIKSYDYQEESVHCKFDFVHEYP</sequence>
<dbReference type="PROSITE" id="PS51996">
    <property type="entry name" value="TR_MART"/>
    <property type="match status" value="1"/>
</dbReference>
<evidence type="ECO:0000313" key="1">
    <source>
        <dbReference type="EMBL" id="QKF94315.1"/>
    </source>
</evidence>
<proteinExistence type="predicted"/>
<organism evidence="1 2">
    <name type="scientific">Fadolivirus FV1/VV64</name>
    <dbReference type="NCBI Taxonomy" id="3070911"/>
    <lineage>
        <taxon>Viruses</taxon>
        <taxon>Varidnaviria</taxon>
        <taxon>Bamfordvirae</taxon>
        <taxon>Nucleocytoviricota</taxon>
        <taxon>Megaviricetes</taxon>
        <taxon>Imitervirales</taxon>
        <taxon>Mimiviridae</taxon>
        <taxon>Klosneuvirinae</taxon>
        <taxon>Fadolivirus</taxon>
        <taxon>Fadolivirus algeromassiliense</taxon>
    </lineage>
</organism>
<dbReference type="Proteomes" id="UP001162001">
    <property type="component" value="Segment"/>
</dbReference>
<evidence type="ECO:0000313" key="2">
    <source>
        <dbReference type="Proteomes" id="UP001162001"/>
    </source>
</evidence>
<gene>
    <name evidence="1" type="ORF">Fadolivirus_1_857</name>
</gene>
<keyword evidence="2" id="KW-1185">Reference proteome</keyword>
<reference evidence="1 2" key="1">
    <citation type="submission" date="2020-04" db="EMBL/GenBank/DDBJ databases">
        <title>Advantages and limits of metagenomic assembly and binning of a giant virus.</title>
        <authorList>
            <person name="Schulz F."/>
            <person name="Andreani J."/>
            <person name="Francis R."/>
            <person name="Boudjemaa H."/>
            <person name="Bou Khalil J.Y."/>
            <person name="Lee J."/>
            <person name="La Scola B."/>
            <person name="Woyke T."/>
        </authorList>
    </citation>
    <scope>NUCLEOTIDE SEQUENCE [LARGE SCALE GENOMIC DNA]</scope>
    <source>
        <strain evidence="1 2">FV1/VV64</strain>
    </source>
</reference>
<dbReference type="EMBL" id="MT418680">
    <property type="protein sequence ID" value="QKF94315.1"/>
    <property type="molecule type" value="Genomic_DNA"/>
</dbReference>
<accession>A0A7D3V5N9</accession>
<name>A0A7D3V5N9_9VIRU</name>
<dbReference type="SUPFAM" id="SSF56399">
    <property type="entry name" value="ADP-ribosylation"/>
    <property type="match status" value="1"/>
</dbReference>
<dbReference type="Gene3D" id="3.90.176.10">
    <property type="entry name" value="Toxin ADP-ribosyltransferase, Chain A, domain 1"/>
    <property type="match status" value="1"/>
</dbReference>
<protein>
    <submittedName>
        <fullName evidence="1">Uncharacterized protein</fullName>
    </submittedName>
</protein>